<evidence type="ECO:0000313" key="3">
    <source>
        <dbReference type="Proteomes" id="UP000025229"/>
    </source>
</evidence>
<dbReference type="OrthoDB" id="5244158at2"/>
<dbReference type="EMBL" id="CP007514">
    <property type="protein sequence ID" value="AHY47046.1"/>
    <property type="molecule type" value="Genomic_DNA"/>
</dbReference>
<evidence type="ECO:0000313" key="2">
    <source>
        <dbReference type="EMBL" id="MDX5894452.1"/>
    </source>
</evidence>
<dbReference type="HOGENOM" id="CLU_2208137_0_0_11"/>
<dbReference type="Proteomes" id="UP000025229">
    <property type="component" value="Chromosome"/>
</dbReference>
<evidence type="ECO:0000313" key="1">
    <source>
        <dbReference type="EMBL" id="AHY47046.1"/>
    </source>
</evidence>
<accession>A0A023X4E7</accession>
<sequence length="115" mass="12526">MAAGGPGGSGSGERERSIGYEFVSEEIAREAAASLDRRFSERKLTGLRVYRIVWNGNFLVEAAFSASATEAELTAARALLGESGTPVHPDDLEDYKRAAPGGGFGDWFRRFFRSY</sequence>
<protein>
    <submittedName>
        <fullName evidence="1">Uncharacterized protein</fullName>
    </submittedName>
</protein>
<gene>
    <name evidence="1" type="ORF">RradSPS_1763</name>
    <name evidence="2" type="ORF">SIL72_10485</name>
</gene>
<dbReference type="AlphaFoldDB" id="A0A023X4E7"/>
<organism evidence="1 3">
    <name type="scientific">Rubrobacter radiotolerans</name>
    <name type="common">Arthrobacter radiotolerans</name>
    <dbReference type="NCBI Taxonomy" id="42256"/>
    <lineage>
        <taxon>Bacteria</taxon>
        <taxon>Bacillati</taxon>
        <taxon>Actinomycetota</taxon>
        <taxon>Rubrobacteria</taxon>
        <taxon>Rubrobacterales</taxon>
        <taxon>Rubrobacteraceae</taxon>
        <taxon>Rubrobacter</taxon>
    </lineage>
</organism>
<reference evidence="1 3" key="1">
    <citation type="submission" date="2014-03" db="EMBL/GenBank/DDBJ databases">
        <title>Complete genome sequence of the Radio-Resistant Rubrobacter radiotolerans RSPS-4.</title>
        <authorList>
            <person name="Egas C.C."/>
            <person name="Barroso C.C."/>
            <person name="Froufe H.J.C."/>
            <person name="Pacheco J.J."/>
            <person name="Albuquerque L.L."/>
            <person name="da Costa M.M.S."/>
        </authorList>
    </citation>
    <scope>NUCLEOTIDE SEQUENCE [LARGE SCALE GENOMIC DNA]</scope>
    <source>
        <strain evidence="1 3">RSPS-4</strain>
    </source>
</reference>
<dbReference type="EMBL" id="JAWXXX010000001">
    <property type="protein sequence ID" value="MDX5894452.1"/>
    <property type="molecule type" value="Genomic_DNA"/>
</dbReference>
<proteinExistence type="predicted"/>
<dbReference type="KEGG" id="rrd:RradSPS_1763"/>
<name>A0A023X4E7_RUBRA</name>
<keyword evidence="3" id="KW-1185">Reference proteome</keyword>
<dbReference type="Proteomes" id="UP001281130">
    <property type="component" value="Unassembled WGS sequence"/>
</dbReference>
<dbReference type="RefSeq" id="WP_038682056.1">
    <property type="nucleotide sequence ID" value="NZ_CP007514.1"/>
</dbReference>
<dbReference type="STRING" id="42256.RradSPS_1763"/>
<reference evidence="2" key="2">
    <citation type="submission" date="2023-11" db="EMBL/GenBank/DDBJ databases">
        <title>MicrobeMod: A computational toolkit for identifying prokaryotic methylation and restriction-modification with nanopore sequencing.</title>
        <authorList>
            <person name="Crits-Christoph A."/>
            <person name="Kang S.C."/>
            <person name="Lee H."/>
            <person name="Ostrov N."/>
        </authorList>
    </citation>
    <scope>NUCLEOTIDE SEQUENCE</scope>
    <source>
        <strain evidence="2">ATCC 51242</strain>
    </source>
</reference>